<evidence type="ECO:0000313" key="2">
    <source>
        <dbReference type="EMBL" id="OMO80327.1"/>
    </source>
</evidence>
<protein>
    <submittedName>
        <fullName evidence="2">Uncharacterized protein</fullName>
    </submittedName>
</protein>
<evidence type="ECO:0000313" key="3">
    <source>
        <dbReference type="Proteomes" id="UP000188268"/>
    </source>
</evidence>
<sequence>MGMPPTPPATASKKAKNHPKAKL</sequence>
<dbReference type="AlphaFoldDB" id="A0A1R3ICK9"/>
<dbReference type="Proteomes" id="UP000188268">
    <property type="component" value="Unassembled WGS sequence"/>
</dbReference>
<accession>A0A1R3ICK9</accession>
<reference evidence="2 3" key="1">
    <citation type="submission" date="2013-09" db="EMBL/GenBank/DDBJ databases">
        <title>Corchorus capsularis genome sequencing.</title>
        <authorList>
            <person name="Alam M."/>
            <person name="Haque M.S."/>
            <person name="Islam M.S."/>
            <person name="Emdad E.M."/>
            <person name="Islam M.M."/>
            <person name="Ahmed B."/>
            <person name="Halim A."/>
            <person name="Hossen Q.M.M."/>
            <person name="Hossain M.Z."/>
            <person name="Ahmed R."/>
            <person name="Khan M.M."/>
            <person name="Islam R."/>
            <person name="Rashid M.M."/>
            <person name="Khan S.A."/>
            <person name="Rahman M.S."/>
            <person name="Alam M."/>
        </authorList>
    </citation>
    <scope>NUCLEOTIDE SEQUENCE [LARGE SCALE GENOMIC DNA]</scope>
    <source>
        <strain evidence="3">cv. CVL-1</strain>
        <tissue evidence="2">Whole seedling</tissue>
    </source>
</reference>
<comment type="caution">
    <text evidence="2">The sequence shown here is derived from an EMBL/GenBank/DDBJ whole genome shotgun (WGS) entry which is preliminary data.</text>
</comment>
<dbReference type="Gramene" id="OMO80327">
    <property type="protein sequence ID" value="OMO80327"/>
    <property type="gene ID" value="CCACVL1_13019"/>
</dbReference>
<dbReference type="EMBL" id="AWWV01010312">
    <property type="protein sequence ID" value="OMO80327.1"/>
    <property type="molecule type" value="Genomic_DNA"/>
</dbReference>
<keyword evidence="3" id="KW-1185">Reference proteome</keyword>
<organism evidence="2 3">
    <name type="scientific">Corchorus capsularis</name>
    <name type="common">Jute</name>
    <dbReference type="NCBI Taxonomy" id="210143"/>
    <lineage>
        <taxon>Eukaryota</taxon>
        <taxon>Viridiplantae</taxon>
        <taxon>Streptophyta</taxon>
        <taxon>Embryophyta</taxon>
        <taxon>Tracheophyta</taxon>
        <taxon>Spermatophyta</taxon>
        <taxon>Magnoliopsida</taxon>
        <taxon>eudicotyledons</taxon>
        <taxon>Gunneridae</taxon>
        <taxon>Pentapetalae</taxon>
        <taxon>rosids</taxon>
        <taxon>malvids</taxon>
        <taxon>Malvales</taxon>
        <taxon>Malvaceae</taxon>
        <taxon>Grewioideae</taxon>
        <taxon>Apeibeae</taxon>
        <taxon>Corchorus</taxon>
    </lineage>
</organism>
<feature type="region of interest" description="Disordered" evidence="1">
    <location>
        <begin position="1"/>
        <end position="23"/>
    </location>
</feature>
<proteinExistence type="predicted"/>
<evidence type="ECO:0000256" key="1">
    <source>
        <dbReference type="SAM" id="MobiDB-lite"/>
    </source>
</evidence>
<gene>
    <name evidence="2" type="ORF">CCACVL1_13019</name>
</gene>
<name>A0A1R3ICK9_COCAP</name>
<feature type="compositionally biased region" description="Basic residues" evidence="1">
    <location>
        <begin position="13"/>
        <end position="23"/>
    </location>
</feature>